<reference evidence="3" key="1">
    <citation type="submission" date="2019-06" db="EMBL/GenBank/DDBJ databases">
        <title>Draft genome sequence of the griseofulvin-producing fungus Xylaria cubensis strain G536.</title>
        <authorList>
            <person name="Mead M.E."/>
            <person name="Raja H.A."/>
            <person name="Steenwyk J.L."/>
            <person name="Knowles S.L."/>
            <person name="Oberlies N.H."/>
            <person name="Rokas A."/>
        </authorList>
    </citation>
    <scope>NUCLEOTIDE SEQUENCE [LARGE SCALE GENOMIC DNA]</scope>
    <source>
        <strain evidence="3">G536</strain>
    </source>
</reference>
<evidence type="ECO:0000313" key="2">
    <source>
        <dbReference type="EMBL" id="TRX89769.1"/>
    </source>
</evidence>
<keyword evidence="3" id="KW-1185">Reference proteome</keyword>
<name>A0A553HPC5_9PEZI</name>
<organism evidence="2 3">
    <name type="scientific">Xylaria flabelliformis</name>
    <dbReference type="NCBI Taxonomy" id="2512241"/>
    <lineage>
        <taxon>Eukaryota</taxon>
        <taxon>Fungi</taxon>
        <taxon>Dikarya</taxon>
        <taxon>Ascomycota</taxon>
        <taxon>Pezizomycotina</taxon>
        <taxon>Sordariomycetes</taxon>
        <taxon>Xylariomycetidae</taxon>
        <taxon>Xylariales</taxon>
        <taxon>Xylariaceae</taxon>
        <taxon>Xylaria</taxon>
    </lineage>
</organism>
<dbReference type="EMBL" id="VFLP01000063">
    <property type="protein sequence ID" value="TRX89769.1"/>
    <property type="molecule type" value="Genomic_DNA"/>
</dbReference>
<evidence type="ECO:0000256" key="1">
    <source>
        <dbReference type="SAM" id="MobiDB-lite"/>
    </source>
</evidence>
<sequence length="94" mass="10246">MASVTAGVWMPDPEAANGANGLTSPLSDLYAVMLTENCTEAVAEASEASNMHADSQRGLQDAGRMSRRHTPHVTTYYVICGDWGERDIDFEAYY</sequence>
<dbReference type="AlphaFoldDB" id="A0A553HPC5"/>
<accession>A0A553HPC5</accession>
<gene>
    <name evidence="2" type="ORF">FHL15_009359</name>
</gene>
<evidence type="ECO:0000313" key="3">
    <source>
        <dbReference type="Proteomes" id="UP000319160"/>
    </source>
</evidence>
<proteinExistence type="predicted"/>
<comment type="caution">
    <text evidence="2">The sequence shown here is derived from an EMBL/GenBank/DDBJ whole genome shotgun (WGS) entry which is preliminary data.</text>
</comment>
<feature type="region of interest" description="Disordered" evidence="1">
    <location>
        <begin position="45"/>
        <end position="66"/>
    </location>
</feature>
<protein>
    <submittedName>
        <fullName evidence="2">Uncharacterized protein</fullName>
    </submittedName>
</protein>
<dbReference type="Proteomes" id="UP000319160">
    <property type="component" value="Unassembled WGS sequence"/>
</dbReference>